<proteinExistence type="predicted"/>
<feature type="region of interest" description="Disordered" evidence="1">
    <location>
        <begin position="1"/>
        <end position="27"/>
    </location>
</feature>
<dbReference type="AlphaFoldDB" id="A0A061ELZ9"/>
<dbReference type="Gramene" id="EOY03334">
    <property type="protein sequence ID" value="EOY03334"/>
    <property type="gene ID" value="TCM_018266"/>
</dbReference>
<dbReference type="HOGENOM" id="CLU_100790_0_0_1"/>
<evidence type="ECO:0000313" key="2">
    <source>
        <dbReference type="EMBL" id="EOY03334.1"/>
    </source>
</evidence>
<dbReference type="Proteomes" id="UP000026915">
    <property type="component" value="Chromosome 4"/>
</dbReference>
<sequence>MSSSGKKRERSSNAEEGSMDSTAKSRYALKVESVASNSLRLPNEWIPPRVEIMNRKGKGLESSESLANKESYGAAPVSREEFERQQQAWKNKKQKDFEEDPEEDLSICSDQRNEDPKDT</sequence>
<organism evidence="2 3">
    <name type="scientific">Theobroma cacao</name>
    <name type="common">Cacao</name>
    <name type="synonym">Cocoa</name>
    <dbReference type="NCBI Taxonomy" id="3641"/>
    <lineage>
        <taxon>Eukaryota</taxon>
        <taxon>Viridiplantae</taxon>
        <taxon>Streptophyta</taxon>
        <taxon>Embryophyta</taxon>
        <taxon>Tracheophyta</taxon>
        <taxon>Spermatophyta</taxon>
        <taxon>Magnoliopsida</taxon>
        <taxon>eudicotyledons</taxon>
        <taxon>Gunneridae</taxon>
        <taxon>Pentapetalae</taxon>
        <taxon>rosids</taxon>
        <taxon>malvids</taxon>
        <taxon>Malvales</taxon>
        <taxon>Malvaceae</taxon>
        <taxon>Byttnerioideae</taxon>
        <taxon>Theobroma</taxon>
    </lineage>
</organism>
<dbReference type="InParanoid" id="A0A061ELZ9"/>
<keyword evidence="3" id="KW-1185">Reference proteome</keyword>
<evidence type="ECO:0000313" key="3">
    <source>
        <dbReference type="Proteomes" id="UP000026915"/>
    </source>
</evidence>
<gene>
    <name evidence="2" type="ORF">TCM_018266</name>
</gene>
<feature type="region of interest" description="Disordered" evidence="1">
    <location>
        <begin position="57"/>
        <end position="119"/>
    </location>
</feature>
<accession>A0A061ELZ9</accession>
<name>A0A061ELZ9_THECC</name>
<dbReference type="EMBL" id="CM001882">
    <property type="protein sequence ID" value="EOY03334.1"/>
    <property type="molecule type" value="Genomic_DNA"/>
</dbReference>
<evidence type="ECO:0000256" key="1">
    <source>
        <dbReference type="SAM" id="MobiDB-lite"/>
    </source>
</evidence>
<reference evidence="2 3" key="1">
    <citation type="journal article" date="2013" name="Genome Biol.">
        <title>The genome sequence of the most widely cultivated cacao type and its use to identify candidate genes regulating pod color.</title>
        <authorList>
            <person name="Motamayor J.C."/>
            <person name="Mockaitis K."/>
            <person name="Schmutz J."/>
            <person name="Haiminen N."/>
            <person name="Iii D.L."/>
            <person name="Cornejo O."/>
            <person name="Findley S.D."/>
            <person name="Zheng P."/>
            <person name="Utro F."/>
            <person name="Royaert S."/>
            <person name="Saski C."/>
            <person name="Jenkins J."/>
            <person name="Podicheti R."/>
            <person name="Zhao M."/>
            <person name="Scheffler B.E."/>
            <person name="Stack J.C."/>
            <person name="Feltus F.A."/>
            <person name="Mustiga G.M."/>
            <person name="Amores F."/>
            <person name="Phillips W."/>
            <person name="Marelli J.P."/>
            <person name="May G.D."/>
            <person name="Shapiro H."/>
            <person name="Ma J."/>
            <person name="Bustamante C.D."/>
            <person name="Schnell R.J."/>
            <person name="Main D."/>
            <person name="Gilbert D."/>
            <person name="Parida L."/>
            <person name="Kuhn D.N."/>
        </authorList>
    </citation>
    <scope>NUCLEOTIDE SEQUENCE [LARGE SCALE GENOMIC DNA]</scope>
    <source>
        <strain evidence="3">cv. Matina 1-6</strain>
    </source>
</reference>
<protein>
    <submittedName>
        <fullName evidence="2">Uncharacterized protein</fullName>
    </submittedName>
</protein>